<dbReference type="GO" id="GO:0005221">
    <property type="term" value="F:intracellularly cyclic nucleotide-activated monoatomic cation channel activity"/>
    <property type="evidence" value="ECO:0007669"/>
    <property type="project" value="InterPro"/>
</dbReference>
<proteinExistence type="predicted"/>
<comment type="caution">
    <text evidence="3">The sequence shown here is derived from an EMBL/GenBank/DDBJ whole genome shotgun (WGS) entry which is preliminary data.</text>
</comment>
<dbReference type="PROSITE" id="PS50042">
    <property type="entry name" value="CNMP_BINDING_3"/>
    <property type="match status" value="1"/>
</dbReference>
<feature type="domain" description="Cyclic nucleotide-binding" evidence="2">
    <location>
        <begin position="47"/>
        <end position="171"/>
    </location>
</feature>
<dbReference type="InterPro" id="IPR050866">
    <property type="entry name" value="CNG_cation_channel"/>
</dbReference>
<dbReference type="PANTHER" id="PTHR45638:SF11">
    <property type="entry name" value="CYCLIC NUCLEOTIDE-GATED CATION CHANNEL SUBUNIT A"/>
    <property type="match status" value="1"/>
</dbReference>
<gene>
    <name evidence="3" type="ORF">LOD99_7853</name>
</gene>
<dbReference type="InterPro" id="IPR014710">
    <property type="entry name" value="RmlC-like_jellyroll"/>
</dbReference>
<name>A0AAV7JPM8_9METZ</name>
<dbReference type="InterPro" id="IPR018490">
    <property type="entry name" value="cNMP-bd_dom_sf"/>
</dbReference>
<evidence type="ECO:0000259" key="2">
    <source>
        <dbReference type="PROSITE" id="PS50042"/>
    </source>
</evidence>
<evidence type="ECO:0000313" key="4">
    <source>
        <dbReference type="Proteomes" id="UP001165289"/>
    </source>
</evidence>
<dbReference type="SMART" id="SM00100">
    <property type="entry name" value="cNMP"/>
    <property type="match status" value="1"/>
</dbReference>
<protein>
    <submittedName>
        <fullName evidence="3">Cyclic nucleotide-gated olfactory channel</fullName>
    </submittedName>
</protein>
<dbReference type="GO" id="GO:0044877">
    <property type="term" value="F:protein-containing complex binding"/>
    <property type="evidence" value="ECO:0007669"/>
    <property type="project" value="TreeGrafter"/>
</dbReference>
<dbReference type="SUPFAM" id="SSF51206">
    <property type="entry name" value="cAMP-binding domain-like"/>
    <property type="match status" value="1"/>
</dbReference>
<reference evidence="3 4" key="1">
    <citation type="journal article" date="2023" name="BMC Biol.">
        <title>The compact genome of the sponge Oopsacas minuta (Hexactinellida) is lacking key metazoan core genes.</title>
        <authorList>
            <person name="Santini S."/>
            <person name="Schenkelaars Q."/>
            <person name="Jourda C."/>
            <person name="Duchesne M."/>
            <person name="Belahbib H."/>
            <person name="Rocher C."/>
            <person name="Selva M."/>
            <person name="Riesgo A."/>
            <person name="Vervoort M."/>
            <person name="Leys S.P."/>
            <person name="Kodjabachian L."/>
            <person name="Le Bivic A."/>
            <person name="Borchiellini C."/>
            <person name="Claverie J.M."/>
            <person name="Renard E."/>
        </authorList>
    </citation>
    <scope>NUCLEOTIDE SEQUENCE [LARGE SCALE GENOMIC DNA]</scope>
    <source>
        <strain evidence="3">SPO-2</strain>
    </source>
</reference>
<dbReference type="Proteomes" id="UP001165289">
    <property type="component" value="Unassembled WGS sequence"/>
</dbReference>
<evidence type="ECO:0000313" key="3">
    <source>
        <dbReference type="EMBL" id="KAI6650802.1"/>
    </source>
</evidence>
<dbReference type="Pfam" id="PF00027">
    <property type="entry name" value="cNMP_binding"/>
    <property type="match status" value="1"/>
</dbReference>
<dbReference type="EMBL" id="JAKMXF010000310">
    <property type="protein sequence ID" value="KAI6650802.1"/>
    <property type="molecule type" value="Genomic_DNA"/>
</dbReference>
<keyword evidence="1" id="KW-0813">Transport</keyword>
<dbReference type="CDD" id="cd00038">
    <property type="entry name" value="CAP_ED"/>
    <property type="match status" value="1"/>
</dbReference>
<dbReference type="Gene3D" id="2.60.120.10">
    <property type="entry name" value="Jelly Rolls"/>
    <property type="match status" value="1"/>
</dbReference>
<dbReference type="InterPro" id="IPR000595">
    <property type="entry name" value="cNMP-bd_dom"/>
</dbReference>
<keyword evidence="1" id="KW-0406">Ion transport</keyword>
<keyword evidence="1" id="KW-1071">Ligand-gated ion channel</keyword>
<keyword evidence="1" id="KW-0407">Ion channel</keyword>
<sequence length="231" mass="27557">MVVKLFDHQWISKSGVDEYEILENLPKKLRAQIAFSANRHLLENNFLFRGQPLSYQIELILHMKTQTLLPEEYIYIEGHVGNDMYIIREGLVQLIKKNTETGCDEYIELNKGNFFGQASVINFDYIGRRREETAKSKGFCSIWVLEKRILLEVLLDYPIVMDYLRNEFYQSYFHPQIDKSRIISNGLYNLEEIYHQIDTIDQYRKEILFHFHNIQEEQIFIDYVIGNVETE</sequence>
<organism evidence="3 4">
    <name type="scientific">Oopsacas minuta</name>
    <dbReference type="NCBI Taxonomy" id="111878"/>
    <lineage>
        <taxon>Eukaryota</taxon>
        <taxon>Metazoa</taxon>
        <taxon>Porifera</taxon>
        <taxon>Hexactinellida</taxon>
        <taxon>Hexasterophora</taxon>
        <taxon>Lyssacinosida</taxon>
        <taxon>Leucopsacidae</taxon>
        <taxon>Oopsacas</taxon>
    </lineage>
</organism>
<dbReference type="AlphaFoldDB" id="A0AAV7JPM8"/>
<accession>A0AAV7JPM8</accession>
<dbReference type="PANTHER" id="PTHR45638">
    <property type="entry name" value="CYCLIC NUCLEOTIDE-GATED CATION CHANNEL SUBUNIT A"/>
    <property type="match status" value="1"/>
</dbReference>
<evidence type="ECO:0000256" key="1">
    <source>
        <dbReference type="ARBA" id="ARBA00023286"/>
    </source>
</evidence>
<keyword evidence="4" id="KW-1185">Reference proteome</keyword>